<accession>A0AAY4AT24</accession>
<dbReference type="GO" id="GO:0005884">
    <property type="term" value="C:actin filament"/>
    <property type="evidence" value="ECO:0007669"/>
    <property type="project" value="TreeGrafter"/>
</dbReference>
<keyword evidence="34" id="KW-1185">Reference proteome</keyword>
<dbReference type="GO" id="GO:0051015">
    <property type="term" value="F:actin filament binding"/>
    <property type="evidence" value="ECO:0007669"/>
    <property type="project" value="TreeGrafter"/>
</dbReference>
<dbReference type="PROSITE" id="PS51263">
    <property type="entry name" value="ADF_H"/>
    <property type="match status" value="1"/>
</dbReference>
<feature type="region of interest" description="Disordered" evidence="30">
    <location>
        <begin position="335"/>
        <end position="355"/>
    </location>
</feature>
<dbReference type="PANTHER" id="PTHR10829">
    <property type="entry name" value="CORTACTIN AND DREBRIN"/>
    <property type="match status" value="1"/>
</dbReference>
<evidence type="ECO:0000256" key="11">
    <source>
        <dbReference type="ARBA" id="ARBA00004514"/>
    </source>
</evidence>
<dbReference type="InterPro" id="IPR036028">
    <property type="entry name" value="SH3-like_dom_sf"/>
</dbReference>
<evidence type="ECO:0000256" key="25">
    <source>
        <dbReference type="ARBA" id="ARBA00023212"/>
    </source>
</evidence>
<evidence type="ECO:0000256" key="22">
    <source>
        <dbReference type="ARBA" id="ARBA00023054"/>
    </source>
</evidence>
<evidence type="ECO:0000256" key="16">
    <source>
        <dbReference type="ARBA" id="ARBA00022475"/>
    </source>
</evidence>
<dbReference type="AlphaFoldDB" id="A0AAY4AT24"/>
<evidence type="ECO:0000259" key="32">
    <source>
        <dbReference type="PROSITE" id="PS51263"/>
    </source>
</evidence>
<feature type="compositionally biased region" description="Basic and acidic residues" evidence="30">
    <location>
        <begin position="201"/>
        <end position="248"/>
    </location>
</feature>
<evidence type="ECO:0000256" key="20">
    <source>
        <dbReference type="ARBA" id="ARBA00023018"/>
    </source>
</evidence>
<feature type="domain" description="ADF-H" evidence="32">
    <location>
        <begin position="2"/>
        <end position="133"/>
    </location>
</feature>
<proteinExistence type="inferred from homology"/>
<protein>
    <recommendedName>
        <fullName evidence="35">Drebrin-like protein</fullName>
    </recommendedName>
</protein>
<dbReference type="SMART" id="SM00102">
    <property type="entry name" value="ADF"/>
    <property type="match status" value="1"/>
</dbReference>
<evidence type="ECO:0000256" key="12">
    <source>
        <dbReference type="ARBA" id="ARBA00004544"/>
    </source>
</evidence>
<keyword evidence="20" id="KW-0770">Synapse</keyword>
<reference evidence="33" key="3">
    <citation type="submission" date="2025-09" db="UniProtKB">
        <authorList>
            <consortium name="Ensembl"/>
        </authorList>
    </citation>
    <scope>IDENTIFICATION</scope>
</reference>
<dbReference type="FunFam" id="3.40.20.10:FF:000011">
    <property type="entry name" value="Drebrin-like protein B"/>
    <property type="match status" value="1"/>
</dbReference>
<feature type="compositionally biased region" description="Low complexity" evidence="30">
    <location>
        <begin position="311"/>
        <end position="322"/>
    </location>
</feature>
<evidence type="ECO:0000256" key="13">
    <source>
        <dbReference type="ARBA" id="ARBA00011039"/>
    </source>
</evidence>
<dbReference type="GeneTree" id="ENSGT00940000156732"/>
<dbReference type="GO" id="GO:0030027">
    <property type="term" value="C:lamellipodium"/>
    <property type="evidence" value="ECO:0007669"/>
    <property type="project" value="UniProtKB-SubCell"/>
</dbReference>
<keyword evidence="17" id="KW-0963">Cytoplasm</keyword>
<dbReference type="GO" id="GO:0045211">
    <property type="term" value="C:postsynaptic membrane"/>
    <property type="evidence" value="ECO:0007669"/>
    <property type="project" value="TreeGrafter"/>
</dbReference>
<evidence type="ECO:0000256" key="15">
    <source>
        <dbReference type="ARBA" id="ARBA00022448"/>
    </source>
</evidence>
<evidence type="ECO:0000256" key="28">
    <source>
        <dbReference type="ARBA" id="ARBA00034105"/>
    </source>
</evidence>
<name>A0AAY4AT24_9TELE</name>
<evidence type="ECO:0000313" key="34">
    <source>
        <dbReference type="Proteomes" id="UP000694580"/>
    </source>
</evidence>
<dbReference type="Pfam" id="PF00241">
    <property type="entry name" value="Cofilin_ADF"/>
    <property type="match status" value="1"/>
</dbReference>
<keyword evidence="25" id="KW-0206">Cytoskeleton</keyword>
<dbReference type="Gene3D" id="2.30.30.40">
    <property type="entry name" value="SH3 Domains"/>
    <property type="match status" value="1"/>
</dbReference>
<dbReference type="Pfam" id="PF14604">
    <property type="entry name" value="SH3_9"/>
    <property type="match status" value="1"/>
</dbReference>
<dbReference type="GO" id="GO:0002102">
    <property type="term" value="C:podosome"/>
    <property type="evidence" value="ECO:0007669"/>
    <property type="project" value="UniProtKB-SubCell"/>
</dbReference>
<evidence type="ECO:0000256" key="8">
    <source>
        <dbReference type="ARBA" id="ARBA00004466"/>
    </source>
</evidence>
<dbReference type="GO" id="GO:0014069">
    <property type="term" value="C:postsynaptic density"/>
    <property type="evidence" value="ECO:0007669"/>
    <property type="project" value="UniProtKB-SubCell"/>
</dbReference>
<dbReference type="GO" id="GO:0043204">
    <property type="term" value="C:perikaryon"/>
    <property type="evidence" value="ECO:0007669"/>
    <property type="project" value="UniProtKB-SubCell"/>
</dbReference>
<keyword evidence="22" id="KW-0175">Coiled coil</keyword>
<keyword evidence="23" id="KW-0472">Membrane</keyword>
<keyword evidence="16" id="KW-1003">Cell membrane</keyword>
<evidence type="ECO:0000256" key="24">
    <source>
        <dbReference type="ARBA" id="ARBA00023203"/>
    </source>
</evidence>
<comment type="similarity">
    <text evidence="13">Belongs to the ABP1 family.</text>
</comment>
<evidence type="ECO:0000256" key="21">
    <source>
        <dbReference type="ARBA" id="ARBA00023034"/>
    </source>
</evidence>
<dbReference type="GO" id="GO:0000139">
    <property type="term" value="C:Golgi membrane"/>
    <property type="evidence" value="ECO:0007669"/>
    <property type="project" value="UniProtKB-SubCell"/>
</dbReference>
<keyword evidence="19" id="KW-0965">Cell junction</keyword>
<sequence>MAVNLSKNGPALTAAYNEVVDEKSNTNWALFTYEGNTNDIRLADKGDGGLDELVEELNSGKVMYAFCRVQDPNSGLPKYVLINWTGEGVKDARKGLCANHVSAMANFLKGAHVTVNARAEEDVEPESIMQKVAKASGANYSFHKESSRFKDSGPQGPVGSVYQKTNAMSEIKKTNKDNFWAQAEKDEEKRRQEERKKAEEERLQLEKERKERDAKEAALREKKAKERQEQEAPQKKGFKRGESVEKANEAASLISQRSVNPREMFKQRERGATPATADNPPASPQPGRLQSPFLSKQQGEPELPRSPVRQAPAASTSPVPASALNAHYESPVPKTATHCETEQEPDNLYETPQVRPPFSTAYEDTGDRGICARALYDYQAADDTEISFDPDEIITGIEMIDEGWWRGYAPNGHFGMFPANYVELI</sequence>
<evidence type="ECO:0000256" key="10">
    <source>
        <dbReference type="ARBA" id="ARBA00004510"/>
    </source>
</evidence>
<dbReference type="InterPro" id="IPR035717">
    <property type="entry name" value="Drebrin-like_SH3"/>
</dbReference>
<reference evidence="33" key="2">
    <citation type="submission" date="2025-08" db="UniProtKB">
        <authorList>
            <consortium name="Ensembl"/>
        </authorList>
    </citation>
    <scope>IDENTIFICATION</scope>
</reference>
<dbReference type="SUPFAM" id="SSF50044">
    <property type="entry name" value="SH3-domain"/>
    <property type="match status" value="1"/>
</dbReference>
<dbReference type="GO" id="GO:0005769">
    <property type="term" value="C:early endosome"/>
    <property type="evidence" value="ECO:0007669"/>
    <property type="project" value="UniProtKB-SubCell"/>
</dbReference>
<dbReference type="Proteomes" id="UP000694580">
    <property type="component" value="Chromosome 11"/>
</dbReference>
<dbReference type="SUPFAM" id="SSF55753">
    <property type="entry name" value="Actin depolymerizing proteins"/>
    <property type="match status" value="1"/>
</dbReference>
<dbReference type="InterPro" id="IPR002108">
    <property type="entry name" value="ADF-H"/>
</dbReference>
<evidence type="ECO:0000256" key="1">
    <source>
        <dbReference type="ARBA" id="ARBA00004145"/>
    </source>
</evidence>
<organism evidence="33 34">
    <name type="scientific">Denticeps clupeoides</name>
    <name type="common">denticle herring</name>
    <dbReference type="NCBI Taxonomy" id="299321"/>
    <lineage>
        <taxon>Eukaryota</taxon>
        <taxon>Metazoa</taxon>
        <taxon>Chordata</taxon>
        <taxon>Craniata</taxon>
        <taxon>Vertebrata</taxon>
        <taxon>Euteleostomi</taxon>
        <taxon>Actinopterygii</taxon>
        <taxon>Neopterygii</taxon>
        <taxon>Teleostei</taxon>
        <taxon>Clupei</taxon>
        <taxon>Clupeiformes</taxon>
        <taxon>Denticipitoidei</taxon>
        <taxon>Denticipitidae</taxon>
        <taxon>Denticeps</taxon>
    </lineage>
</organism>
<evidence type="ECO:0000256" key="3">
    <source>
        <dbReference type="ARBA" id="ARBA00004245"/>
    </source>
</evidence>
<dbReference type="Ensembl" id="ENSDCDT00010012549.1">
    <property type="protein sequence ID" value="ENSDCDP00010011969.1"/>
    <property type="gene ID" value="ENSDCDG00010005328.1"/>
</dbReference>
<evidence type="ECO:0000256" key="7">
    <source>
        <dbReference type="ARBA" id="ARBA00004413"/>
    </source>
</evidence>
<evidence type="ECO:0000256" key="4">
    <source>
        <dbReference type="ARBA" id="ARBA00004255"/>
    </source>
</evidence>
<evidence type="ECO:0000256" key="6">
    <source>
        <dbReference type="ARBA" id="ARBA00004412"/>
    </source>
</evidence>
<keyword evidence="18" id="KW-0967">Endosome</keyword>
<evidence type="ECO:0000256" key="5">
    <source>
        <dbReference type="ARBA" id="ARBA00004279"/>
    </source>
</evidence>
<evidence type="ECO:0000256" key="2">
    <source>
        <dbReference type="ARBA" id="ARBA00004188"/>
    </source>
</evidence>
<evidence type="ECO:0000256" key="23">
    <source>
        <dbReference type="ARBA" id="ARBA00023136"/>
    </source>
</evidence>
<dbReference type="GO" id="GO:0045773">
    <property type="term" value="P:positive regulation of axon extension"/>
    <property type="evidence" value="ECO:0007669"/>
    <property type="project" value="TreeGrafter"/>
</dbReference>
<dbReference type="GO" id="GO:0048812">
    <property type="term" value="P:neuron projection morphogenesis"/>
    <property type="evidence" value="ECO:0007669"/>
    <property type="project" value="TreeGrafter"/>
</dbReference>
<evidence type="ECO:0000256" key="26">
    <source>
        <dbReference type="ARBA" id="ARBA00023273"/>
    </source>
</evidence>
<comment type="subcellular location">
    <subcellularLocation>
        <location evidence="7">Cell membrane</location>
        <topology evidence="7">Peripheral membrane protein</topology>
        <orientation evidence="7">Cytoplasmic side</orientation>
    </subcellularLocation>
    <subcellularLocation>
        <location evidence="5">Cell projection</location>
        <location evidence="5">Dendrite</location>
    </subcellularLocation>
    <subcellularLocation>
        <location evidence="10">Cell projection</location>
        <location evidence="10">Lamellipodium</location>
    </subcellularLocation>
    <subcellularLocation>
        <location evidence="2">Cell projection</location>
        <location evidence="2">Podosome</location>
    </subcellularLocation>
    <subcellularLocation>
        <location evidence="8">Cell projection</location>
        <location evidence="8">Ruffle</location>
    </subcellularLocation>
    <subcellularLocation>
        <location evidence="12">Cytoplasm</location>
        <location evidence="12">Cell cortex</location>
    </subcellularLocation>
    <subcellularLocation>
        <location evidence="3">Cytoplasm</location>
        <location evidence="3">Cytoskeleton</location>
    </subcellularLocation>
    <subcellularLocation>
        <location evidence="11">Cytoplasm</location>
        <location evidence="11">Cytosol</location>
    </subcellularLocation>
    <subcellularLocation>
        <location evidence="1">Cytoplasmic vesicle</location>
        <location evidence="1">Clathrin-coated vesicle membrane</location>
        <topology evidence="1">Peripheral membrane protein</topology>
        <orientation evidence="1">Cytoplasmic side</orientation>
    </subcellularLocation>
    <subcellularLocation>
        <location evidence="6">Early endosome</location>
    </subcellularLocation>
    <subcellularLocation>
        <location evidence="4">Golgi apparatus membrane</location>
        <topology evidence="4">Peripheral membrane protein</topology>
        <orientation evidence="4">Cytoplasmic side</orientation>
    </subcellularLocation>
    <subcellularLocation>
        <location evidence="9">Perikaryon</location>
    </subcellularLocation>
    <subcellularLocation>
        <location evidence="28">Postsynaptic density</location>
    </subcellularLocation>
</comment>
<evidence type="ECO:0000256" key="30">
    <source>
        <dbReference type="SAM" id="MobiDB-lite"/>
    </source>
</evidence>
<dbReference type="InterPro" id="IPR029006">
    <property type="entry name" value="ADF-H/Gelsolin-like_dom_sf"/>
</dbReference>
<dbReference type="InterPro" id="IPR001452">
    <property type="entry name" value="SH3_domain"/>
</dbReference>
<evidence type="ECO:0008006" key="35">
    <source>
        <dbReference type="Google" id="ProtNLM"/>
    </source>
</evidence>
<dbReference type="PRINTS" id="PR00452">
    <property type="entry name" value="SH3DOMAIN"/>
</dbReference>
<dbReference type="GO" id="GO:0030864">
    <property type="term" value="C:cortical actin cytoskeleton"/>
    <property type="evidence" value="ECO:0007669"/>
    <property type="project" value="TreeGrafter"/>
</dbReference>
<keyword evidence="27" id="KW-0968">Cytoplasmic vesicle</keyword>
<evidence type="ECO:0000259" key="31">
    <source>
        <dbReference type="PROSITE" id="PS50002"/>
    </source>
</evidence>
<dbReference type="PROSITE" id="PS50002">
    <property type="entry name" value="SH3"/>
    <property type="match status" value="1"/>
</dbReference>
<dbReference type="Gene3D" id="3.40.20.10">
    <property type="entry name" value="Severin"/>
    <property type="match status" value="1"/>
</dbReference>
<evidence type="ECO:0000256" key="18">
    <source>
        <dbReference type="ARBA" id="ARBA00022753"/>
    </source>
</evidence>
<dbReference type="GO" id="GO:0030427">
    <property type="term" value="C:site of polarized growth"/>
    <property type="evidence" value="ECO:0007669"/>
    <property type="project" value="TreeGrafter"/>
</dbReference>
<reference evidence="33 34" key="1">
    <citation type="submission" date="2020-06" db="EMBL/GenBank/DDBJ databases">
        <authorList>
            <consortium name="Wellcome Sanger Institute Data Sharing"/>
        </authorList>
    </citation>
    <scope>NUCLEOTIDE SEQUENCE [LARGE SCALE GENOMIC DNA]</scope>
</reference>
<keyword evidence="15" id="KW-0813">Transport</keyword>
<keyword evidence="24" id="KW-0009">Actin-binding</keyword>
<dbReference type="GO" id="GO:0030425">
    <property type="term" value="C:dendrite"/>
    <property type="evidence" value="ECO:0007669"/>
    <property type="project" value="UniProtKB-SubCell"/>
</dbReference>
<dbReference type="GO" id="GO:0030833">
    <property type="term" value="P:regulation of actin filament polymerization"/>
    <property type="evidence" value="ECO:0007669"/>
    <property type="project" value="TreeGrafter"/>
</dbReference>
<evidence type="ECO:0000256" key="19">
    <source>
        <dbReference type="ARBA" id="ARBA00022949"/>
    </source>
</evidence>
<dbReference type="GO" id="GO:0098974">
    <property type="term" value="P:postsynaptic actin cytoskeleton organization"/>
    <property type="evidence" value="ECO:0007669"/>
    <property type="project" value="TreeGrafter"/>
</dbReference>
<evidence type="ECO:0000256" key="29">
    <source>
        <dbReference type="PROSITE-ProRule" id="PRU00192"/>
    </source>
</evidence>
<dbReference type="PANTHER" id="PTHR10829:SF12">
    <property type="entry name" value="DREBRIN-LIKE PROTEIN"/>
    <property type="match status" value="1"/>
</dbReference>
<dbReference type="GO" id="GO:0061003">
    <property type="term" value="P:positive regulation of dendritic spine morphogenesis"/>
    <property type="evidence" value="ECO:0007669"/>
    <property type="project" value="TreeGrafter"/>
</dbReference>
<dbReference type="SMART" id="SM00326">
    <property type="entry name" value="SH3"/>
    <property type="match status" value="1"/>
</dbReference>
<gene>
    <name evidence="33" type="primary">dbnlb</name>
</gene>
<keyword evidence="26" id="KW-0966">Cell projection</keyword>
<feature type="region of interest" description="Disordered" evidence="30">
    <location>
        <begin position="201"/>
        <end position="322"/>
    </location>
</feature>
<keyword evidence="21" id="KW-0333">Golgi apparatus</keyword>
<evidence type="ECO:0000256" key="9">
    <source>
        <dbReference type="ARBA" id="ARBA00004484"/>
    </source>
</evidence>
<dbReference type="CDD" id="cd11281">
    <property type="entry name" value="ADF_drebrin_like"/>
    <property type="match status" value="1"/>
</dbReference>
<dbReference type="FunFam" id="2.30.30.40:FF:000046">
    <property type="entry name" value="Drebrin-like protein isoform B"/>
    <property type="match status" value="1"/>
</dbReference>
<dbReference type="GO" id="GO:0030665">
    <property type="term" value="C:clathrin-coated vesicle membrane"/>
    <property type="evidence" value="ECO:0007669"/>
    <property type="project" value="UniProtKB-SubCell"/>
</dbReference>
<evidence type="ECO:0000256" key="17">
    <source>
        <dbReference type="ARBA" id="ARBA00022490"/>
    </source>
</evidence>
<dbReference type="GO" id="GO:0001726">
    <property type="term" value="C:ruffle"/>
    <property type="evidence" value="ECO:0007669"/>
    <property type="project" value="UniProtKB-SubCell"/>
</dbReference>
<feature type="domain" description="SH3" evidence="31">
    <location>
        <begin position="367"/>
        <end position="425"/>
    </location>
</feature>
<dbReference type="CDD" id="cd11960">
    <property type="entry name" value="SH3_Abp1_eu"/>
    <property type="match status" value="1"/>
</dbReference>
<dbReference type="GO" id="GO:0005829">
    <property type="term" value="C:cytosol"/>
    <property type="evidence" value="ECO:0007669"/>
    <property type="project" value="UniProtKB-SubCell"/>
</dbReference>
<keyword evidence="14 29" id="KW-0728">SH3 domain</keyword>
<evidence type="ECO:0000313" key="33">
    <source>
        <dbReference type="Ensembl" id="ENSDCDP00010011969.1"/>
    </source>
</evidence>
<evidence type="ECO:0000256" key="14">
    <source>
        <dbReference type="ARBA" id="ARBA00022443"/>
    </source>
</evidence>
<evidence type="ECO:0000256" key="27">
    <source>
        <dbReference type="ARBA" id="ARBA00023329"/>
    </source>
</evidence>